<dbReference type="HOGENOM" id="CLU_009583_11_2_0"/>
<accession>E3CVM0</accession>
<keyword evidence="1" id="KW-0472">Membrane</keyword>
<dbReference type="Proteomes" id="UP000005096">
    <property type="component" value="Chromosome"/>
</dbReference>
<dbReference type="SUPFAM" id="SSF53756">
    <property type="entry name" value="UDP-Glycosyltransferase/glycogen phosphorylase"/>
    <property type="match status" value="1"/>
</dbReference>
<dbReference type="Pfam" id="PF13692">
    <property type="entry name" value="Glyco_trans_1_4"/>
    <property type="match status" value="1"/>
</dbReference>
<dbReference type="GO" id="GO:0016758">
    <property type="term" value="F:hexosyltransferase activity"/>
    <property type="evidence" value="ECO:0007669"/>
    <property type="project" value="TreeGrafter"/>
</dbReference>
<evidence type="ECO:0000256" key="1">
    <source>
        <dbReference type="SAM" id="Phobius"/>
    </source>
</evidence>
<dbReference type="OrthoDB" id="9811902at2"/>
<proteinExistence type="predicted"/>
<sequence>MRILLVTQYFWPENFRINELATQLRDRGHEITVFTGLPNYPSGKIFPGYGFCRRLREDYRGIPVIRFPHLPRGDRGFLGMAANFVSFALLGSLLAPFLLRGRPFDVIFVYEPSPITVGFPAVVMRALRKIPLVFWVQDLWPESLTSAGNIRSPWILKPVERMVRFLYRRFDRTLVTSRGFVPSVVRHGAPQDRVEYYPQSAERVFRPLEVPPDAPERGLLPVGFVLLFGGNIGVSQDFPTIMEAAELTRSRTDLHWVIIGSGRMEDWVREQVAARRLGKTVHLLGRHPLERMPRFFACADALLVTLKRDPIYGVTLPAKLQAYMACGRPVLAALDGEGAQVIRESGCGLAVPSGDPKALAEAALRLASLSGEERCSMGRRGRDYCSVHFDPERLLLRLEEILRDARVEEMHKEA</sequence>
<keyword evidence="1" id="KW-0812">Transmembrane</keyword>
<keyword evidence="3" id="KW-0808">Transferase</keyword>
<dbReference type="STRING" id="584708.Apau_1795"/>
<dbReference type="Gene3D" id="3.40.50.2000">
    <property type="entry name" value="Glycogen Phosphorylase B"/>
    <property type="match status" value="2"/>
</dbReference>
<dbReference type="RefSeq" id="WP_006301439.1">
    <property type="nucleotide sequence ID" value="NZ_CM001022.1"/>
</dbReference>
<evidence type="ECO:0000313" key="3">
    <source>
        <dbReference type="EMBL" id="EFQ24211.1"/>
    </source>
</evidence>
<dbReference type="AlphaFoldDB" id="E3CVM0"/>
<dbReference type="Pfam" id="PF13579">
    <property type="entry name" value="Glyco_trans_4_4"/>
    <property type="match status" value="1"/>
</dbReference>
<dbReference type="InterPro" id="IPR028098">
    <property type="entry name" value="Glyco_trans_4-like_N"/>
</dbReference>
<feature type="transmembrane region" description="Helical" evidence="1">
    <location>
        <begin position="76"/>
        <end position="99"/>
    </location>
</feature>
<evidence type="ECO:0000313" key="4">
    <source>
        <dbReference type="Proteomes" id="UP000005096"/>
    </source>
</evidence>
<protein>
    <submittedName>
        <fullName evidence="3">Glycosyl transferase group 1</fullName>
    </submittedName>
</protein>
<dbReference type="CDD" id="cd03794">
    <property type="entry name" value="GT4_WbuB-like"/>
    <property type="match status" value="1"/>
</dbReference>
<organism evidence="3 4">
    <name type="scientific">Aminomonas paucivorans DSM 12260</name>
    <dbReference type="NCBI Taxonomy" id="584708"/>
    <lineage>
        <taxon>Bacteria</taxon>
        <taxon>Thermotogati</taxon>
        <taxon>Synergistota</taxon>
        <taxon>Synergistia</taxon>
        <taxon>Synergistales</taxon>
        <taxon>Synergistaceae</taxon>
        <taxon>Aminomonas</taxon>
    </lineage>
</organism>
<name>E3CVM0_9BACT</name>
<reference evidence="3 4" key="1">
    <citation type="journal article" date="2010" name="Stand. Genomic Sci.">
        <title>Non-contiguous finished genome sequence of Aminomonas paucivorans type strain (GLU-3).</title>
        <authorList>
            <person name="Pitluck S."/>
            <person name="Yasawong M."/>
            <person name="Held B."/>
            <person name="Lapidus A."/>
            <person name="Nolan M."/>
            <person name="Copeland A."/>
            <person name="Lucas S."/>
            <person name="Del Rio T.G."/>
            <person name="Tice H."/>
            <person name="Cheng J.F."/>
            <person name="Chertkov O."/>
            <person name="Goodwin L."/>
            <person name="Tapia R."/>
            <person name="Han C."/>
            <person name="Liolios K."/>
            <person name="Ivanova N."/>
            <person name="Mavromatis K."/>
            <person name="Ovchinnikova G."/>
            <person name="Pati A."/>
            <person name="Chen A."/>
            <person name="Palaniappan K."/>
            <person name="Land M."/>
            <person name="Hauser L."/>
            <person name="Chang Y.J."/>
            <person name="Jeffries C.D."/>
            <person name="Pukall R."/>
            <person name="Spring S."/>
            <person name="Rohde M."/>
            <person name="Sikorski J."/>
            <person name="Goker M."/>
            <person name="Woyke T."/>
            <person name="Bristow J."/>
            <person name="Eisen J.A."/>
            <person name="Markowitz V."/>
            <person name="Hugenholtz P."/>
            <person name="Kyrpides N.C."/>
            <person name="Klenk H.P."/>
        </authorList>
    </citation>
    <scope>NUCLEOTIDE SEQUENCE [LARGE SCALE GENOMIC DNA]</scope>
    <source>
        <strain evidence="3 4">DSM 12260</strain>
    </source>
</reference>
<dbReference type="PANTHER" id="PTHR45947">
    <property type="entry name" value="SULFOQUINOVOSYL TRANSFERASE SQD2"/>
    <property type="match status" value="1"/>
</dbReference>
<evidence type="ECO:0000259" key="2">
    <source>
        <dbReference type="Pfam" id="PF13579"/>
    </source>
</evidence>
<keyword evidence="1" id="KW-1133">Transmembrane helix</keyword>
<dbReference type="PaxDb" id="584708-Apau_1795"/>
<keyword evidence="4" id="KW-1185">Reference proteome</keyword>
<dbReference type="PANTHER" id="PTHR45947:SF3">
    <property type="entry name" value="SULFOQUINOVOSYL TRANSFERASE SQD2"/>
    <property type="match status" value="1"/>
</dbReference>
<dbReference type="InterPro" id="IPR050194">
    <property type="entry name" value="Glycosyltransferase_grp1"/>
</dbReference>
<gene>
    <name evidence="3" type="ORF">Apau_1795</name>
</gene>
<dbReference type="eggNOG" id="COG0438">
    <property type="taxonomic scope" value="Bacteria"/>
</dbReference>
<feature type="domain" description="Glycosyltransferase subfamily 4-like N-terminal" evidence="2">
    <location>
        <begin position="16"/>
        <end position="198"/>
    </location>
</feature>
<dbReference type="EMBL" id="CM001022">
    <property type="protein sequence ID" value="EFQ24211.1"/>
    <property type="molecule type" value="Genomic_DNA"/>
</dbReference>